<keyword evidence="6" id="KW-0460">Magnesium</keyword>
<dbReference type="InterPro" id="IPR029056">
    <property type="entry name" value="Ribokinase-like"/>
</dbReference>
<organism evidence="11 12">
    <name type="scientific">Glaciecola punicea ACAM 611</name>
    <dbReference type="NCBI Taxonomy" id="1121923"/>
    <lineage>
        <taxon>Bacteria</taxon>
        <taxon>Pseudomonadati</taxon>
        <taxon>Pseudomonadota</taxon>
        <taxon>Gammaproteobacteria</taxon>
        <taxon>Alteromonadales</taxon>
        <taxon>Alteromonadaceae</taxon>
        <taxon>Glaciecola</taxon>
    </lineage>
</organism>
<dbReference type="InterPro" id="IPR013749">
    <property type="entry name" value="PM/HMP-P_kinase-1"/>
</dbReference>
<evidence type="ECO:0000256" key="6">
    <source>
        <dbReference type="ARBA" id="ARBA00022842"/>
    </source>
</evidence>
<dbReference type="InterPro" id="IPR013785">
    <property type="entry name" value="Aldolase_TIM"/>
</dbReference>
<comment type="pathway">
    <text evidence="2">Cofactor biosynthesis; thiamine diphosphate biosynthesis.</text>
</comment>
<dbReference type="InterPro" id="IPR036206">
    <property type="entry name" value="ThiamineP_synth_sf"/>
</dbReference>
<keyword evidence="7" id="KW-0784">Thiamine biosynthesis</keyword>
<dbReference type="EC" id="2.7.1.49" evidence="3"/>
<dbReference type="eggNOG" id="COG0351">
    <property type="taxonomic scope" value="Bacteria"/>
</dbReference>
<dbReference type="OrthoDB" id="9810880at2"/>
<dbReference type="eggNOG" id="COG0352">
    <property type="taxonomic scope" value="Bacteria"/>
</dbReference>
<dbReference type="UniPathway" id="UPA00060">
    <property type="reaction ID" value="UER00138"/>
</dbReference>
<feature type="domain" description="Pyridoxamine kinase/Phosphomethylpyrimidine kinase" evidence="10">
    <location>
        <begin position="25"/>
        <end position="288"/>
    </location>
</feature>
<feature type="domain" description="Thiamine phosphate synthase/TenI" evidence="9">
    <location>
        <begin position="334"/>
        <end position="509"/>
    </location>
</feature>
<dbReference type="FunFam" id="3.20.20.70:FF:000064">
    <property type="entry name" value="Thiamine-phosphate synthase"/>
    <property type="match status" value="1"/>
</dbReference>
<dbReference type="Gene3D" id="3.40.1190.20">
    <property type="match status" value="1"/>
</dbReference>
<dbReference type="Gene3D" id="3.20.20.70">
    <property type="entry name" value="Aldolase class I"/>
    <property type="match status" value="1"/>
</dbReference>
<accession>H5TCP9</accession>
<dbReference type="GO" id="GO:0009228">
    <property type="term" value="P:thiamine biosynthetic process"/>
    <property type="evidence" value="ECO:0007669"/>
    <property type="project" value="UniProtKB-KW"/>
</dbReference>
<evidence type="ECO:0000256" key="3">
    <source>
        <dbReference type="ARBA" id="ARBA00012135"/>
    </source>
</evidence>
<dbReference type="InterPro" id="IPR022998">
    <property type="entry name" value="ThiamineP_synth_TenI"/>
</dbReference>
<gene>
    <name evidence="11" type="ORF">GPUN_1961</name>
</gene>
<dbReference type="GO" id="GO:0008972">
    <property type="term" value="F:phosphomethylpyrimidine kinase activity"/>
    <property type="evidence" value="ECO:0007669"/>
    <property type="project" value="InterPro"/>
</dbReference>
<dbReference type="STRING" id="56804.BAE46_07075"/>
<comment type="caution">
    <text evidence="11">The sequence shown here is derived from an EMBL/GenBank/DDBJ whole genome shotgun (WGS) entry which is preliminary data.</text>
</comment>
<proteinExistence type="predicted"/>
<evidence type="ECO:0000259" key="9">
    <source>
        <dbReference type="Pfam" id="PF02581"/>
    </source>
</evidence>
<dbReference type="CDD" id="cd00564">
    <property type="entry name" value="TMP_TenI"/>
    <property type="match status" value="1"/>
</dbReference>
<reference evidence="11 12" key="2">
    <citation type="journal article" date="2017" name="Antonie Van Leeuwenhoek">
        <title>Rhizobium rhizosphaerae sp. nov., a novel species isolated from rice rhizosphere.</title>
        <authorList>
            <person name="Zhao J.J."/>
            <person name="Zhang J."/>
            <person name="Zhang R.J."/>
            <person name="Zhang C.W."/>
            <person name="Yin H.Q."/>
            <person name="Zhang X.X."/>
        </authorList>
    </citation>
    <scope>NUCLEOTIDE SEQUENCE [LARGE SCALE GENOMIC DNA]</scope>
    <source>
        <strain evidence="11 12">ACAM 611</strain>
    </source>
</reference>
<evidence type="ECO:0000256" key="1">
    <source>
        <dbReference type="ARBA" id="ARBA00001946"/>
    </source>
</evidence>
<evidence type="ECO:0000256" key="8">
    <source>
        <dbReference type="ARBA" id="ARBA00023268"/>
    </source>
</evidence>
<dbReference type="EMBL" id="BAET01000020">
    <property type="protein sequence ID" value="GAB56076.1"/>
    <property type="molecule type" value="Genomic_DNA"/>
</dbReference>
<evidence type="ECO:0000256" key="7">
    <source>
        <dbReference type="ARBA" id="ARBA00022977"/>
    </source>
</evidence>
<dbReference type="GO" id="GO:0046872">
    <property type="term" value="F:metal ion binding"/>
    <property type="evidence" value="ECO:0007669"/>
    <property type="project" value="UniProtKB-KW"/>
</dbReference>
<dbReference type="AlphaFoldDB" id="H5TCP9"/>
<dbReference type="Pfam" id="PF08543">
    <property type="entry name" value="Phos_pyr_kin"/>
    <property type="match status" value="1"/>
</dbReference>
<dbReference type="Pfam" id="PF02581">
    <property type="entry name" value="TMP-TENI"/>
    <property type="match status" value="1"/>
</dbReference>
<name>H5TCP9_9ALTE</name>
<dbReference type="PANTHER" id="PTHR20858:SF17">
    <property type="entry name" value="HYDROXYMETHYLPYRIMIDINE_PHOSPHOMETHYLPYRIMIDINE KINASE THI20-RELATED"/>
    <property type="match status" value="1"/>
</dbReference>
<evidence type="ECO:0000256" key="4">
    <source>
        <dbReference type="ARBA" id="ARBA00022679"/>
    </source>
</evidence>
<dbReference type="SUPFAM" id="SSF51391">
    <property type="entry name" value="Thiamin phosphate synthase"/>
    <property type="match status" value="1"/>
</dbReference>
<dbReference type="GO" id="GO:0005829">
    <property type="term" value="C:cytosol"/>
    <property type="evidence" value="ECO:0007669"/>
    <property type="project" value="TreeGrafter"/>
</dbReference>
<sequence length="530" mass="56939">MSNQHKIFARTQPAKPIVWSIAGSDSGGGAGIQADSLTIHDLGGHACNVVTAITAQNSHQVIDVAPTCAMVLLNQLNGLLDDLPPSAIKIGVLANAEQFQLISHWLSNTLRPYQQQHDLLIPVIWDPVMVSTSGQSLTLANNSPTVDDYISLANHVTLITPNAFELQVLARLLQAQGNTSQEPLECLANAVLSGVLVTGGADIDTFAIDWLMAKSIAHTSVFHAHQRIGFQSSRVDTRHNHGTGCALSAAIATAMAFGHPLLDATVIAKAYVHQGLSSGYGLGKGAGVLGRNGWPHDLVHFPEILMPHYASLSINHGLVFAKVIQPLGVYTVTKSVSVLEQVLKSGARTVQLRIKNNSVDKRPLNEIEKDIIQAISLGHKYKAQVFINDHWEIALKHGAFGVHLGQEDVLQANLLQIANAGLASGLSSHGYFEMLLAQQLNPSYLAIGHIFSTPTKQMPSKPQGLLKLSCYCKLLKNKMPLVAIGGVDLQNLAQLKATAVHDVAVVRGIESTENPGQSWQALQQKWQALT</sequence>
<keyword evidence="8" id="KW-0511">Multifunctional enzyme</keyword>
<evidence type="ECO:0000256" key="5">
    <source>
        <dbReference type="ARBA" id="ARBA00022723"/>
    </source>
</evidence>
<dbReference type="GO" id="GO:0008902">
    <property type="term" value="F:hydroxymethylpyrimidine kinase activity"/>
    <property type="evidence" value="ECO:0007669"/>
    <property type="project" value="UniProtKB-EC"/>
</dbReference>
<keyword evidence="4" id="KW-0808">Transferase</keyword>
<reference evidence="11 12" key="1">
    <citation type="journal article" date="2012" name="J. Bacteriol.">
        <title>Genome sequence of proteorhodopsin-containing sea ice bacterium Glaciecola punicea ACAM 611T.</title>
        <authorList>
            <person name="Qin Q.-L."/>
            <person name="Xie B.-B."/>
            <person name="Shu Y.-L."/>
            <person name="Rong J.-C."/>
            <person name="Zhao D.-L."/>
            <person name="Zhang X.-Y."/>
            <person name="Chen X.-L."/>
            <person name="Zhou B.-C."/>
            <person name="Zhanga Y.-Z."/>
        </authorList>
    </citation>
    <scope>NUCLEOTIDE SEQUENCE [LARGE SCALE GENOMIC DNA]</scope>
    <source>
        <strain evidence="11 12">ACAM 611</strain>
    </source>
</reference>
<dbReference type="PANTHER" id="PTHR20858">
    <property type="entry name" value="PHOSPHOMETHYLPYRIMIDINE KINASE"/>
    <property type="match status" value="1"/>
</dbReference>
<dbReference type="RefSeq" id="WP_006005834.1">
    <property type="nucleotide sequence ID" value="NZ_BAET01000020.1"/>
</dbReference>
<dbReference type="GO" id="GO:0009229">
    <property type="term" value="P:thiamine diphosphate biosynthetic process"/>
    <property type="evidence" value="ECO:0007669"/>
    <property type="project" value="UniProtKB-UniPathway"/>
</dbReference>
<keyword evidence="12" id="KW-1185">Reference proteome</keyword>
<evidence type="ECO:0000256" key="2">
    <source>
        <dbReference type="ARBA" id="ARBA00004948"/>
    </source>
</evidence>
<keyword evidence="11" id="KW-0418">Kinase</keyword>
<dbReference type="SUPFAM" id="SSF53613">
    <property type="entry name" value="Ribokinase-like"/>
    <property type="match status" value="1"/>
</dbReference>
<dbReference type="CDD" id="cd01169">
    <property type="entry name" value="HMPP_kinase"/>
    <property type="match status" value="1"/>
</dbReference>
<comment type="cofactor">
    <cofactor evidence="1">
        <name>Mg(2+)</name>
        <dbReference type="ChEBI" id="CHEBI:18420"/>
    </cofactor>
</comment>
<evidence type="ECO:0000259" key="10">
    <source>
        <dbReference type="Pfam" id="PF08543"/>
    </source>
</evidence>
<dbReference type="Proteomes" id="UP000053586">
    <property type="component" value="Unassembled WGS sequence"/>
</dbReference>
<evidence type="ECO:0000313" key="12">
    <source>
        <dbReference type="Proteomes" id="UP000053586"/>
    </source>
</evidence>
<keyword evidence="5" id="KW-0479">Metal-binding</keyword>
<dbReference type="InterPro" id="IPR004399">
    <property type="entry name" value="HMP/HMP-P_kinase_dom"/>
</dbReference>
<evidence type="ECO:0000313" key="11">
    <source>
        <dbReference type="EMBL" id="GAB56076.1"/>
    </source>
</evidence>
<protein>
    <recommendedName>
        <fullName evidence="3">hydroxymethylpyrimidine kinase</fullName>
        <ecNumber evidence="3">2.7.1.49</ecNumber>
    </recommendedName>
</protein>